<dbReference type="GO" id="GO:0106408">
    <property type="term" value="F:diadenylate cyclase activity"/>
    <property type="evidence" value="ECO:0007669"/>
    <property type="project" value="UniProtKB-EC"/>
</dbReference>
<feature type="transmembrane region" description="Helical" evidence="10">
    <location>
        <begin position="20"/>
        <end position="38"/>
    </location>
</feature>
<evidence type="ECO:0000256" key="4">
    <source>
        <dbReference type="ARBA" id="ARBA00022692"/>
    </source>
</evidence>
<dbReference type="FunFam" id="3.40.1700.10:FF:000002">
    <property type="entry name" value="Diadenylate cyclase"/>
    <property type="match status" value="1"/>
</dbReference>
<dbReference type="InterPro" id="IPR036888">
    <property type="entry name" value="DNA_integrity_DisA_N_sf"/>
</dbReference>
<keyword evidence="5 10" id="KW-0548">Nucleotidyltransferase</keyword>
<evidence type="ECO:0000313" key="13">
    <source>
        <dbReference type="Proteomes" id="UP000824140"/>
    </source>
</evidence>
<dbReference type="NCBIfam" id="TIGR00159">
    <property type="entry name" value="diadenylate cyclase CdaA"/>
    <property type="match status" value="1"/>
</dbReference>
<dbReference type="PIRSF" id="PIRSF004793">
    <property type="entry name" value="UCP004793"/>
    <property type="match status" value="1"/>
</dbReference>
<dbReference type="Pfam" id="PF02457">
    <property type="entry name" value="DAC"/>
    <property type="match status" value="1"/>
</dbReference>
<dbReference type="SUPFAM" id="SSF143597">
    <property type="entry name" value="YojJ-like"/>
    <property type="match status" value="1"/>
</dbReference>
<evidence type="ECO:0000256" key="9">
    <source>
        <dbReference type="ARBA" id="ARBA00023136"/>
    </source>
</evidence>
<keyword evidence="9 10" id="KW-0472">Membrane</keyword>
<dbReference type="EC" id="2.7.7.85" evidence="10"/>
<proteinExistence type="inferred from homology"/>
<dbReference type="GO" id="GO:0004016">
    <property type="term" value="F:adenylate cyclase activity"/>
    <property type="evidence" value="ECO:0007669"/>
    <property type="project" value="UniProtKB-UniRule"/>
</dbReference>
<evidence type="ECO:0000259" key="11">
    <source>
        <dbReference type="PROSITE" id="PS51794"/>
    </source>
</evidence>
<dbReference type="PROSITE" id="PS51794">
    <property type="entry name" value="DAC"/>
    <property type="match status" value="1"/>
</dbReference>
<accession>A0A9D1G158</accession>
<dbReference type="AlphaFoldDB" id="A0A9D1G158"/>
<evidence type="ECO:0000256" key="1">
    <source>
        <dbReference type="ARBA" id="ARBA00000877"/>
    </source>
</evidence>
<dbReference type="Pfam" id="PF19293">
    <property type="entry name" value="CdaA_N"/>
    <property type="match status" value="1"/>
</dbReference>
<dbReference type="InterPro" id="IPR014046">
    <property type="entry name" value="C-di-AMP_synthase"/>
</dbReference>
<dbReference type="PANTHER" id="PTHR34185:SF1">
    <property type="entry name" value="DIADENYLATE CYCLASE"/>
    <property type="match status" value="1"/>
</dbReference>
<sequence>MAVIIYQVIRLAVRTRASSVFKGIALLLVLAWIAEAMQLNTLRWTLQLIINTGVIVLVVLFQPELRRALEQIGRSRIRGNALFVNKEVSEARHEINEIVTALTDLSRRRIGALIVIERGTGLKDVVESGTRIDAEITAPLIENIFEPNTPLHDGAMIIRNDRIVAAACILQLSENSSISRELGTRHRAALGISETTDAVVLIVSEETGIISTAREGKLTRHLDAKALTALLTDLFAPESAQTPLASIFKRKEGAQNEKE</sequence>
<dbReference type="HAMAP" id="MF_01499">
    <property type="entry name" value="DacA"/>
    <property type="match status" value="1"/>
</dbReference>
<evidence type="ECO:0000256" key="5">
    <source>
        <dbReference type="ARBA" id="ARBA00022695"/>
    </source>
</evidence>
<dbReference type="InterPro" id="IPR050338">
    <property type="entry name" value="DisA"/>
</dbReference>
<evidence type="ECO:0000256" key="6">
    <source>
        <dbReference type="ARBA" id="ARBA00022741"/>
    </source>
</evidence>
<comment type="similarity">
    <text evidence="10">Belongs to the adenylate cyclase family. DacA/CdaA subfamily.</text>
</comment>
<evidence type="ECO:0000256" key="3">
    <source>
        <dbReference type="ARBA" id="ARBA00022679"/>
    </source>
</evidence>
<reference evidence="12" key="2">
    <citation type="journal article" date="2021" name="PeerJ">
        <title>Extensive microbial diversity within the chicken gut microbiome revealed by metagenomics and culture.</title>
        <authorList>
            <person name="Gilroy R."/>
            <person name="Ravi A."/>
            <person name="Getino M."/>
            <person name="Pursley I."/>
            <person name="Horton D.L."/>
            <person name="Alikhan N.F."/>
            <person name="Baker D."/>
            <person name="Gharbi K."/>
            <person name="Hall N."/>
            <person name="Watson M."/>
            <person name="Adriaenssens E.M."/>
            <person name="Foster-Nyarko E."/>
            <person name="Jarju S."/>
            <person name="Secka A."/>
            <person name="Antonio M."/>
            <person name="Oren A."/>
            <person name="Chaudhuri R.R."/>
            <person name="La Ragione R."/>
            <person name="Hildebrand F."/>
            <person name="Pallen M.J."/>
        </authorList>
    </citation>
    <scope>NUCLEOTIDE SEQUENCE</scope>
    <source>
        <strain evidence="12">13766</strain>
    </source>
</reference>
<keyword evidence="3 10" id="KW-0808">Transferase</keyword>
<dbReference type="GO" id="GO:0005524">
    <property type="term" value="F:ATP binding"/>
    <property type="evidence" value="ECO:0007669"/>
    <property type="project" value="UniProtKB-UniRule"/>
</dbReference>
<keyword evidence="7 10" id="KW-0067">ATP-binding</keyword>
<comment type="function">
    <text evidence="10">Catalyzes the condensation of 2 ATP molecules into cyclic di-AMP (c-di-AMP), a second messenger used to regulate differing processes in different bacteria.</text>
</comment>
<evidence type="ECO:0000256" key="8">
    <source>
        <dbReference type="ARBA" id="ARBA00022989"/>
    </source>
</evidence>
<protein>
    <recommendedName>
        <fullName evidence="10">Diadenylate cyclase</fullName>
        <shortName evidence="10">DAC</shortName>
        <ecNumber evidence="10">2.7.7.85</ecNumber>
    </recommendedName>
    <alternativeName>
        <fullName evidence="10">Cyclic-di-AMP synthase</fullName>
        <shortName evidence="10">c-di-AMP synthase</shortName>
    </alternativeName>
</protein>
<dbReference type="Gene3D" id="3.40.1700.10">
    <property type="entry name" value="DNA integrity scanning protein, DisA, N-terminal domain"/>
    <property type="match status" value="1"/>
</dbReference>
<organism evidence="12 13">
    <name type="scientific">Candidatus Alectryocaccomicrobium excrementavium</name>
    <dbReference type="NCBI Taxonomy" id="2840668"/>
    <lineage>
        <taxon>Bacteria</taxon>
        <taxon>Bacillati</taxon>
        <taxon>Bacillota</taxon>
        <taxon>Clostridia</taxon>
        <taxon>Candidatus Alectryocaccomicrobium</taxon>
    </lineage>
</organism>
<dbReference type="EMBL" id="DVJN01000194">
    <property type="protein sequence ID" value="HIS93351.1"/>
    <property type="molecule type" value="Genomic_DNA"/>
</dbReference>
<keyword evidence="6 10" id="KW-0547">Nucleotide-binding</keyword>
<dbReference type="InterPro" id="IPR034701">
    <property type="entry name" value="CdaA"/>
</dbReference>
<dbReference type="Proteomes" id="UP000824140">
    <property type="component" value="Unassembled WGS sequence"/>
</dbReference>
<comment type="caution">
    <text evidence="12">The sequence shown here is derived from an EMBL/GenBank/DDBJ whole genome shotgun (WGS) entry which is preliminary data.</text>
</comment>
<reference evidence="12" key="1">
    <citation type="submission" date="2020-10" db="EMBL/GenBank/DDBJ databases">
        <authorList>
            <person name="Gilroy R."/>
        </authorList>
    </citation>
    <scope>NUCLEOTIDE SEQUENCE</scope>
    <source>
        <strain evidence="12">13766</strain>
    </source>
</reference>
<dbReference type="GO" id="GO:0006171">
    <property type="term" value="P:cAMP biosynthetic process"/>
    <property type="evidence" value="ECO:0007669"/>
    <property type="project" value="InterPro"/>
</dbReference>
<evidence type="ECO:0000256" key="10">
    <source>
        <dbReference type="HAMAP-Rule" id="MF_01499"/>
    </source>
</evidence>
<evidence type="ECO:0000256" key="7">
    <source>
        <dbReference type="ARBA" id="ARBA00022840"/>
    </source>
</evidence>
<keyword evidence="2 10" id="KW-1003">Cell membrane</keyword>
<keyword evidence="8 10" id="KW-1133">Transmembrane helix</keyword>
<feature type="domain" description="DAC" evidence="11">
    <location>
        <begin position="62"/>
        <end position="224"/>
    </location>
</feature>
<dbReference type="PANTHER" id="PTHR34185">
    <property type="entry name" value="DIADENYLATE CYCLASE"/>
    <property type="match status" value="1"/>
</dbReference>
<gene>
    <name evidence="10" type="primary">dacA</name>
    <name evidence="12" type="ORF">IAA84_10080</name>
</gene>
<comment type="subunit">
    <text evidence="10">Probably a homodimer.</text>
</comment>
<keyword evidence="4 10" id="KW-0812">Transmembrane</keyword>
<dbReference type="InterPro" id="IPR003390">
    <property type="entry name" value="DNA_integrity_scan_DisA_N"/>
</dbReference>
<evidence type="ECO:0000256" key="2">
    <source>
        <dbReference type="ARBA" id="ARBA00022475"/>
    </source>
</evidence>
<name>A0A9D1G158_9FIRM</name>
<comment type="catalytic activity">
    <reaction evidence="1 10">
        <text>2 ATP = 3',3'-c-di-AMP + 2 diphosphate</text>
        <dbReference type="Rhea" id="RHEA:35655"/>
        <dbReference type="ChEBI" id="CHEBI:30616"/>
        <dbReference type="ChEBI" id="CHEBI:33019"/>
        <dbReference type="ChEBI" id="CHEBI:71500"/>
        <dbReference type="EC" id="2.7.7.85"/>
    </reaction>
</comment>
<evidence type="ECO:0000313" key="12">
    <source>
        <dbReference type="EMBL" id="HIS93351.1"/>
    </source>
</evidence>
<dbReference type="InterPro" id="IPR045585">
    <property type="entry name" value="CdaA_N"/>
</dbReference>
<feature type="transmembrane region" description="Helical" evidence="10">
    <location>
        <begin position="44"/>
        <end position="61"/>
    </location>
</feature>
<comment type="caution">
    <text evidence="10">Lacks conserved residue(s) required for the propagation of feature annotation.</text>
</comment>